<organism evidence="1 2">
    <name type="scientific">Olea europaea subsp. europaea</name>
    <dbReference type="NCBI Taxonomy" id="158383"/>
    <lineage>
        <taxon>Eukaryota</taxon>
        <taxon>Viridiplantae</taxon>
        <taxon>Streptophyta</taxon>
        <taxon>Embryophyta</taxon>
        <taxon>Tracheophyta</taxon>
        <taxon>Spermatophyta</taxon>
        <taxon>Magnoliopsida</taxon>
        <taxon>eudicotyledons</taxon>
        <taxon>Gunneridae</taxon>
        <taxon>Pentapetalae</taxon>
        <taxon>asterids</taxon>
        <taxon>lamiids</taxon>
        <taxon>Lamiales</taxon>
        <taxon>Oleaceae</taxon>
        <taxon>Oleeae</taxon>
        <taxon>Olea</taxon>
    </lineage>
</organism>
<reference evidence="1 2" key="1">
    <citation type="submission" date="2019-12" db="EMBL/GenBank/DDBJ databases">
        <authorList>
            <person name="Alioto T."/>
            <person name="Alioto T."/>
            <person name="Gomez Garrido J."/>
        </authorList>
    </citation>
    <scope>NUCLEOTIDE SEQUENCE [LARGE SCALE GENOMIC DNA]</scope>
</reference>
<proteinExistence type="predicted"/>
<dbReference type="Gramene" id="OE9A067072T2">
    <property type="protein sequence ID" value="OE9A067072C2"/>
    <property type="gene ID" value="OE9A067072"/>
</dbReference>
<protein>
    <submittedName>
        <fullName evidence="1">Transport Sec24-like At4g32640</fullName>
    </submittedName>
</protein>
<name>A0A8S0QDZ5_OLEEU</name>
<comment type="caution">
    <text evidence="1">The sequence shown here is derived from an EMBL/GenBank/DDBJ whole genome shotgun (WGS) entry which is preliminary data.</text>
</comment>
<gene>
    <name evidence="1" type="ORF">OLEA9_A067072</name>
</gene>
<dbReference type="AlphaFoldDB" id="A0A8S0QDZ5"/>
<dbReference type="EMBL" id="CACTIH010001873">
    <property type="protein sequence ID" value="CAA2967010.1"/>
    <property type="molecule type" value="Genomic_DNA"/>
</dbReference>
<evidence type="ECO:0000313" key="2">
    <source>
        <dbReference type="Proteomes" id="UP000594638"/>
    </source>
</evidence>
<dbReference type="OrthoDB" id="49016at2759"/>
<accession>A0A8S0QDZ5</accession>
<keyword evidence="2" id="KW-1185">Reference proteome</keyword>
<sequence length="99" mass="11930">MEFSEKWPSLQEEKRWQTVKAAHEHLKCCQHLELLLESILSMFQNNRIIDSAFWDCNKGYFLGDENFCGKLLVFQSGKLINMLIYWRDLMHLQLYNFQP</sequence>
<dbReference type="Proteomes" id="UP000594638">
    <property type="component" value="Unassembled WGS sequence"/>
</dbReference>
<evidence type="ECO:0000313" key="1">
    <source>
        <dbReference type="EMBL" id="CAA2967010.1"/>
    </source>
</evidence>
<dbReference type="Gramene" id="OE9A067072T1">
    <property type="protein sequence ID" value="OE9A067072C1"/>
    <property type="gene ID" value="OE9A067072"/>
</dbReference>